<reference evidence="1 2" key="2">
    <citation type="journal article" date="2022" name="Mol. Ecol. Resour.">
        <title>The genomes of chicory, endive, great burdock and yacon provide insights into Asteraceae paleo-polyploidization history and plant inulin production.</title>
        <authorList>
            <person name="Fan W."/>
            <person name="Wang S."/>
            <person name="Wang H."/>
            <person name="Wang A."/>
            <person name="Jiang F."/>
            <person name="Liu H."/>
            <person name="Zhao H."/>
            <person name="Xu D."/>
            <person name="Zhang Y."/>
        </authorList>
    </citation>
    <scope>NUCLEOTIDE SEQUENCE [LARGE SCALE GENOMIC DNA]</scope>
    <source>
        <strain evidence="2">cv. Yunnan</strain>
        <tissue evidence="1">Leaves</tissue>
    </source>
</reference>
<dbReference type="EMBL" id="CM042028">
    <property type="protein sequence ID" value="KAI3797915.1"/>
    <property type="molecule type" value="Genomic_DNA"/>
</dbReference>
<reference evidence="2" key="1">
    <citation type="journal article" date="2022" name="Mol. Ecol. Resour.">
        <title>The genomes of chicory, endive, great burdock and yacon provide insights into Asteraceae palaeo-polyploidization history and plant inulin production.</title>
        <authorList>
            <person name="Fan W."/>
            <person name="Wang S."/>
            <person name="Wang H."/>
            <person name="Wang A."/>
            <person name="Jiang F."/>
            <person name="Liu H."/>
            <person name="Zhao H."/>
            <person name="Xu D."/>
            <person name="Zhang Y."/>
        </authorList>
    </citation>
    <scope>NUCLEOTIDE SEQUENCE [LARGE SCALE GENOMIC DNA]</scope>
    <source>
        <strain evidence="2">cv. Yunnan</strain>
    </source>
</reference>
<organism evidence="1 2">
    <name type="scientific">Smallanthus sonchifolius</name>
    <dbReference type="NCBI Taxonomy" id="185202"/>
    <lineage>
        <taxon>Eukaryota</taxon>
        <taxon>Viridiplantae</taxon>
        <taxon>Streptophyta</taxon>
        <taxon>Embryophyta</taxon>
        <taxon>Tracheophyta</taxon>
        <taxon>Spermatophyta</taxon>
        <taxon>Magnoliopsida</taxon>
        <taxon>eudicotyledons</taxon>
        <taxon>Gunneridae</taxon>
        <taxon>Pentapetalae</taxon>
        <taxon>asterids</taxon>
        <taxon>campanulids</taxon>
        <taxon>Asterales</taxon>
        <taxon>Asteraceae</taxon>
        <taxon>Asteroideae</taxon>
        <taxon>Heliantheae alliance</taxon>
        <taxon>Millerieae</taxon>
        <taxon>Smallanthus</taxon>
    </lineage>
</organism>
<accession>A0ACB9HS13</accession>
<evidence type="ECO:0000313" key="1">
    <source>
        <dbReference type="EMBL" id="KAI3797915.1"/>
    </source>
</evidence>
<evidence type="ECO:0000313" key="2">
    <source>
        <dbReference type="Proteomes" id="UP001056120"/>
    </source>
</evidence>
<comment type="caution">
    <text evidence="1">The sequence shown here is derived from an EMBL/GenBank/DDBJ whole genome shotgun (WGS) entry which is preliminary data.</text>
</comment>
<gene>
    <name evidence="1" type="ORF">L1987_33179</name>
</gene>
<dbReference type="Proteomes" id="UP001056120">
    <property type="component" value="Linkage Group LG11"/>
</dbReference>
<protein>
    <submittedName>
        <fullName evidence="1">Uncharacterized protein</fullName>
    </submittedName>
</protein>
<proteinExistence type="predicted"/>
<name>A0ACB9HS13_9ASTR</name>
<sequence>MNDLLKTGLLGFDVHVETLEATLCPVATLIREEGREARVQPQPQVVKIPQQQEQEAQGDVQDAIIPDVDIHEGEASKSDSESTDSEPDHYERLAKIPGTSGGRKKTMAKRKSTRGPPPESFSKRKRQDDDTTQDPDYVVTPKS</sequence>
<keyword evidence="2" id="KW-1185">Reference proteome</keyword>